<dbReference type="EMBL" id="VXPY01000122">
    <property type="protein sequence ID" value="MYD92078.1"/>
    <property type="molecule type" value="Genomic_DNA"/>
</dbReference>
<dbReference type="GO" id="GO:0006139">
    <property type="term" value="P:nucleobase-containing compound metabolic process"/>
    <property type="evidence" value="ECO:0007669"/>
    <property type="project" value="InterPro"/>
</dbReference>
<evidence type="ECO:0000256" key="8">
    <source>
        <dbReference type="ARBA" id="ARBA00023125"/>
    </source>
</evidence>
<dbReference type="GO" id="GO:0051536">
    <property type="term" value="F:iron-sulfur cluster binding"/>
    <property type="evidence" value="ECO:0007669"/>
    <property type="project" value="UniProtKB-KW"/>
</dbReference>
<gene>
    <name evidence="12" type="ORF">F4Y08_17395</name>
</gene>
<dbReference type="PANTHER" id="PTHR11472:SF34">
    <property type="entry name" value="REGULATOR OF TELOMERE ELONGATION HELICASE 1"/>
    <property type="match status" value="1"/>
</dbReference>
<evidence type="ECO:0000256" key="9">
    <source>
        <dbReference type="ARBA" id="ARBA00023235"/>
    </source>
</evidence>
<evidence type="ECO:0000313" key="12">
    <source>
        <dbReference type="EMBL" id="MYD92078.1"/>
    </source>
</evidence>
<dbReference type="AlphaFoldDB" id="A0A6B1DXX6"/>
<dbReference type="InterPro" id="IPR010614">
    <property type="entry name" value="RAD3-like_helicase_DEAD"/>
</dbReference>
<dbReference type="GO" id="GO:0003678">
    <property type="term" value="F:DNA helicase activity"/>
    <property type="evidence" value="ECO:0007669"/>
    <property type="project" value="InterPro"/>
</dbReference>
<dbReference type="InterPro" id="IPR045028">
    <property type="entry name" value="DinG/Rad3-like"/>
</dbReference>
<evidence type="ECO:0000256" key="7">
    <source>
        <dbReference type="ARBA" id="ARBA00023014"/>
    </source>
</evidence>
<keyword evidence="5" id="KW-0067">ATP-binding</keyword>
<dbReference type="Gene3D" id="3.40.50.300">
    <property type="entry name" value="P-loop containing nucleotide triphosphate hydrolases"/>
    <property type="match status" value="2"/>
</dbReference>
<evidence type="ECO:0000259" key="11">
    <source>
        <dbReference type="PROSITE" id="PS51193"/>
    </source>
</evidence>
<evidence type="ECO:0000256" key="1">
    <source>
        <dbReference type="ARBA" id="ARBA00022723"/>
    </source>
</evidence>
<feature type="domain" description="Helicase ATP-binding" evidence="11">
    <location>
        <begin position="16"/>
        <end position="293"/>
    </location>
</feature>
<proteinExistence type="inferred from homology"/>
<dbReference type="InterPro" id="IPR006555">
    <property type="entry name" value="ATP-dep_Helicase_C"/>
</dbReference>
<comment type="caution">
    <text evidence="12">The sequence shown here is derived from an EMBL/GenBank/DDBJ whole genome shotgun (WGS) entry which is preliminary data.</text>
</comment>
<accession>A0A6B1DXX6</accession>
<organism evidence="12">
    <name type="scientific">Caldilineaceae bacterium SB0662_bin_9</name>
    <dbReference type="NCBI Taxonomy" id="2605258"/>
    <lineage>
        <taxon>Bacteria</taxon>
        <taxon>Bacillati</taxon>
        <taxon>Chloroflexota</taxon>
        <taxon>Caldilineae</taxon>
        <taxon>Caldilineales</taxon>
        <taxon>Caldilineaceae</taxon>
    </lineage>
</organism>
<dbReference type="GO" id="GO:0005524">
    <property type="term" value="F:ATP binding"/>
    <property type="evidence" value="ECO:0007669"/>
    <property type="project" value="UniProtKB-KW"/>
</dbReference>
<keyword evidence="6" id="KW-0408">Iron</keyword>
<keyword evidence="8" id="KW-0238">DNA-binding</keyword>
<name>A0A6B1DXX6_9CHLR</name>
<keyword evidence="9" id="KW-0413">Isomerase</keyword>
<dbReference type="GO" id="GO:0016818">
    <property type="term" value="F:hydrolase activity, acting on acid anhydrides, in phosphorus-containing anhydrides"/>
    <property type="evidence" value="ECO:0007669"/>
    <property type="project" value="InterPro"/>
</dbReference>
<dbReference type="Pfam" id="PF06733">
    <property type="entry name" value="DEAD_2"/>
    <property type="match status" value="1"/>
</dbReference>
<keyword evidence="3" id="KW-0378">Hydrolase</keyword>
<evidence type="ECO:0000256" key="5">
    <source>
        <dbReference type="ARBA" id="ARBA00022840"/>
    </source>
</evidence>
<keyword evidence="4 12" id="KW-0347">Helicase</keyword>
<sequence>MDLVAETTSVFGVTGPLAAKLQDFTTRVPQVRMAAEVARIICEGGISIIEAPTGVGKSFAYLVPAILSGRKVVVSTAYRTLQDQLMDKDIPFLRDALALDTSVEVAKGRSNYVCHYKWHMLRDQDSLLEPVDNEDAQVFDEIELKLSDRTFTGDVAYLEHRPPGPALRDIVSLPVDCLGYACTYAQEPCYVDSMRRRAQEANLVITNHDLLLYSLKESVATGLHELVPEADIYILDEAHHLEDIATRVLATELTAGEINLLLNSRMFRRTYQRLGDQRRRLEDICGLLLLEAGGAADGDGVVHGPLEQALNLAEELEAAAQELTDQVPVSESVNDSQREASARKDMAVAALELLAKTARDMAEPDPLYVRYITGNRQQEKRQAALVRAPLDPASALDELLFALGKTFVCTSATLTVDQSFDNFRLRSGLLEHPVAETKLPHVFDYRNQALLFLPKVDAFDFRQRDPWYESIKRIISALVDITDGDTLCLFTSYAALREVHDELRDKARHGTWQVRSQEDGNPGELIQWLRETPHSVLCATRSFWEGIDIPGDAVVSVIIDKLPFVPPNDPVYKYRTELLNDRYGEGNEWWAWNNYALPAVSLSLKQGFGRLIRRTSDRGVVTILDSRLTTKGYRFRILKDLPPARTVRYVNQVRAFFE</sequence>
<dbReference type="SMART" id="SM00491">
    <property type="entry name" value="HELICc2"/>
    <property type="match status" value="1"/>
</dbReference>
<dbReference type="GO" id="GO:0046872">
    <property type="term" value="F:metal ion binding"/>
    <property type="evidence" value="ECO:0007669"/>
    <property type="project" value="UniProtKB-KW"/>
</dbReference>
<comment type="similarity">
    <text evidence="10">Belongs to the helicase family. DinG subfamily.</text>
</comment>
<evidence type="ECO:0000256" key="10">
    <source>
        <dbReference type="ARBA" id="ARBA00038058"/>
    </source>
</evidence>
<dbReference type="Pfam" id="PF13307">
    <property type="entry name" value="Helicase_C_2"/>
    <property type="match status" value="1"/>
</dbReference>
<keyword evidence="2" id="KW-0547">Nucleotide-binding</keyword>
<dbReference type="InterPro" id="IPR014013">
    <property type="entry name" value="Helic_SF1/SF2_ATP-bd_DinG/Rad3"/>
</dbReference>
<evidence type="ECO:0000256" key="6">
    <source>
        <dbReference type="ARBA" id="ARBA00023004"/>
    </source>
</evidence>
<evidence type="ECO:0000256" key="3">
    <source>
        <dbReference type="ARBA" id="ARBA00022801"/>
    </source>
</evidence>
<dbReference type="SUPFAM" id="SSF52540">
    <property type="entry name" value="P-loop containing nucleoside triphosphate hydrolases"/>
    <property type="match status" value="1"/>
</dbReference>
<evidence type="ECO:0000256" key="2">
    <source>
        <dbReference type="ARBA" id="ARBA00022741"/>
    </source>
</evidence>
<keyword evidence="7" id="KW-0411">Iron-sulfur</keyword>
<evidence type="ECO:0000256" key="4">
    <source>
        <dbReference type="ARBA" id="ARBA00022806"/>
    </source>
</evidence>
<dbReference type="PANTHER" id="PTHR11472">
    <property type="entry name" value="DNA REPAIR DEAD HELICASE RAD3/XP-D SUBFAMILY MEMBER"/>
    <property type="match status" value="1"/>
</dbReference>
<dbReference type="InterPro" id="IPR027417">
    <property type="entry name" value="P-loop_NTPase"/>
</dbReference>
<protein>
    <submittedName>
        <fullName evidence="12">ATP-dependent DNA helicase</fullName>
    </submittedName>
</protein>
<reference evidence="12" key="1">
    <citation type="submission" date="2019-09" db="EMBL/GenBank/DDBJ databases">
        <title>Characterisation of the sponge microbiome using genome-centric metagenomics.</title>
        <authorList>
            <person name="Engelberts J.P."/>
            <person name="Robbins S.J."/>
            <person name="De Goeij J.M."/>
            <person name="Aranda M."/>
            <person name="Bell S.C."/>
            <person name="Webster N.S."/>
        </authorList>
    </citation>
    <scope>NUCLEOTIDE SEQUENCE</scope>
    <source>
        <strain evidence="12">SB0662_bin_9</strain>
    </source>
</reference>
<dbReference type="PROSITE" id="PS51193">
    <property type="entry name" value="HELICASE_ATP_BIND_2"/>
    <property type="match status" value="1"/>
</dbReference>
<dbReference type="GO" id="GO:0003677">
    <property type="term" value="F:DNA binding"/>
    <property type="evidence" value="ECO:0007669"/>
    <property type="project" value="UniProtKB-KW"/>
</dbReference>
<keyword evidence="1" id="KW-0479">Metal-binding</keyword>